<reference evidence="2 3" key="1">
    <citation type="submission" date="2014-04" db="EMBL/GenBank/DDBJ databases">
        <authorList>
            <consortium name="DOE Joint Genome Institute"/>
            <person name="Kuo A."/>
            <person name="Tarkka M."/>
            <person name="Buscot F."/>
            <person name="Kohler A."/>
            <person name="Nagy L.G."/>
            <person name="Floudas D."/>
            <person name="Copeland A."/>
            <person name="Barry K.W."/>
            <person name="Cichocki N."/>
            <person name="Veneault-Fourrey C."/>
            <person name="LaButti K."/>
            <person name="Lindquist E.A."/>
            <person name="Lipzen A."/>
            <person name="Lundell T."/>
            <person name="Morin E."/>
            <person name="Murat C."/>
            <person name="Sun H."/>
            <person name="Tunlid A."/>
            <person name="Henrissat B."/>
            <person name="Grigoriev I.V."/>
            <person name="Hibbett D.S."/>
            <person name="Martin F."/>
            <person name="Nordberg H.P."/>
            <person name="Cantor M.N."/>
            <person name="Hua S.X."/>
        </authorList>
    </citation>
    <scope>NUCLEOTIDE SEQUENCE [LARGE SCALE GENOMIC DNA]</scope>
    <source>
        <strain evidence="2 3">F 1598</strain>
    </source>
</reference>
<evidence type="ECO:0000313" key="3">
    <source>
        <dbReference type="Proteomes" id="UP000054166"/>
    </source>
</evidence>
<proteinExistence type="predicted"/>
<accession>A0A0C3EPI5</accession>
<reference evidence="3" key="2">
    <citation type="submission" date="2015-01" db="EMBL/GenBank/DDBJ databases">
        <title>Evolutionary Origins and Diversification of the Mycorrhizal Mutualists.</title>
        <authorList>
            <consortium name="DOE Joint Genome Institute"/>
            <consortium name="Mycorrhizal Genomics Consortium"/>
            <person name="Kohler A."/>
            <person name="Kuo A."/>
            <person name="Nagy L.G."/>
            <person name="Floudas D."/>
            <person name="Copeland A."/>
            <person name="Barry K.W."/>
            <person name="Cichocki N."/>
            <person name="Veneault-Fourrey C."/>
            <person name="LaButti K."/>
            <person name="Lindquist E.A."/>
            <person name="Lipzen A."/>
            <person name="Lundell T."/>
            <person name="Morin E."/>
            <person name="Murat C."/>
            <person name="Riley R."/>
            <person name="Ohm R."/>
            <person name="Sun H."/>
            <person name="Tunlid A."/>
            <person name="Henrissat B."/>
            <person name="Grigoriev I.V."/>
            <person name="Hibbett D.S."/>
            <person name="Martin F."/>
        </authorList>
    </citation>
    <scope>NUCLEOTIDE SEQUENCE [LARGE SCALE GENOMIC DNA]</scope>
    <source>
        <strain evidence="3">F 1598</strain>
    </source>
</reference>
<name>A0A0C3EPI5_PILCF</name>
<sequence>MGLWQLWGYTKDVRTRILEEETTRGNKIVTPPRQHETDKQEEKTTHLNPTPAPASLSVFLTSFATISTRLPRLIEGFEVDMIEYTAENTTGLDVGWEERAERRRDWDW</sequence>
<feature type="region of interest" description="Disordered" evidence="1">
    <location>
        <begin position="22"/>
        <end position="51"/>
    </location>
</feature>
<keyword evidence="3" id="KW-1185">Reference proteome</keyword>
<evidence type="ECO:0000313" key="2">
    <source>
        <dbReference type="EMBL" id="KIM74480.1"/>
    </source>
</evidence>
<dbReference type="HOGENOM" id="CLU_2197951_0_0_1"/>
<dbReference type="InParanoid" id="A0A0C3EPI5"/>
<evidence type="ECO:0000256" key="1">
    <source>
        <dbReference type="SAM" id="MobiDB-lite"/>
    </source>
</evidence>
<organism evidence="2 3">
    <name type="scientific">Piloderma croceum (strain F 1598)</name>
    <dbReference type="NCBI Taxonomy" id="765440"/>
    <lineage>
        <taxon>Eukaryota</taxon>
        <taxon>Fungi</taxon>
        <taxon>Dikarya</taxon>
        <taxon>Basidiomycota</taxon>
        <taxon>Agaricomycotina</taxon>
        <taxon>Agaricomycetes</taxon>
        <taxon>Agaricomycetidae</taxon>
        <taxon>Atheliales</taxon>
        <taxon>Atheliaceae</taxon>
        <taxon>Piloderma</taxon>
    </lineage>
</organism>
<feature type="compositionally biased region" description="Basic and acidic residues" evidence="1">
    <location>
        <begin position="33"/>
        <end position="45"/>
    </location>
</feature>
<dbReference type="AlphaFoldDB" id="A0A0C3EPI5"/>
<dbReference type="EMBL" id="KN833060">
    <property type="protein sequence ID" value="KIM74480.1"/>
    <property type="molecule type" value="Genomic_DNA"/>
</dbReference>
<dbReference type="Proteomes" id="UP000054166">
    <property type="component" value="Unassembled WGS sequence"/>
</dbReference>
<protein>
    <submittedName>
        <fullName evidence="2">Uncharacterized protein</fullName>
    </submittedName>
</protein>
<gene>
    <name evidence="2" type="ORF">PILCRDRAFT_828181</name>
</gene>